<dbReference type="Pfam" id="PF13620">
    <property type="entry name" value="CarboxypepD_reg"/>
    <property type="match status" value="1"/>
</dbReference>
<dbReference type="Gene3D" id="2.170.130.10">
    <property type="entry name" value="TonB-dependent receptor, plug domain"/>
    <property type="match status" value="1"/>
</dbReference>
<evidence type="ECO:0000313" key="9">
    <source>
        <dbReference type="Proteomes" id="UP001501725"/>
    </source>
</evidence>
<feature type="signal peptide" evidence="5">
    <location>
        <begin position="1"/>
        <end position="19"/>
    </location>
</feature>
<dbReference type="InterPro" id="IPR012910">
    <property type="entry name" value="Plug_dom"/>
</dbReference>
<dbReference type="InterPro" id="IPR013784">
    <property type="entry name" value="Carb-bd-like_fold"/>
</dbReference>
<keyword evidence="3" id="KW-0998">Cell outer membrane</keyword>
<name>A0ABP8GS02_9BACT</name>
<keyword evidence="5" id="KW-0732">Signal</keyword>
<proteinExistence type="predicted"/>
<evidence type="ECO:0000256" key="5">
    <source>
        <dbReference type="SAM" id="SignalP"/>
    </source>
</evidence>
<evidence type="ECO:0000256" key="1">
    <source>
        <dbReference type="ARBA" id="ARBA00004442"/>
    </source>
</evidence>
<evidence type="ECO:0000259" key="6">
    <source>
        <dbReference type="Pfam" id="PF07715"/>
    </source>
</evidence>
<dbReference type="SUPFAM" id="SSF49452">
    <property type="entry name" value="Starch-binding domain-like"/>
    <property type="match status" value="1"/>
</dbReference>
<dbReference type="EMBL" id="BAABGY010000007">
    <property type="protein sequence ID" value="GAA4329101.1"/>
    <property type="molecule type" value="Genomic_DNA"/>
</dbReference>
<dbReference type="SUPFAM" id="SSF56935">
    <property type="entry name" value="Porins"/>
    <property type="match status" value="1"/>
</dbReference>
<sequence>MERIALLFALLLASFFGLAQDRTGALRGSVTDAGGKAVESATVSLLRATDSAVLKLAAADKSGRYAFEGLSAGRYLVAVSAAGHSKTWSAPLDVNSATSDVPALVLQPASKSLTGVTVVARRPLIEQKADRMVVNVDAFASNAGTSALEVLEKSPGVTVDKDGGISLKGKQGVLVLMDGRPAYLTGTELANYLKSLPATAIDQVEIMTNPSARYDAAGNSGIINIKTKKNKVKGFNGSVTVGGSRGKASRSNNSLNMNYRTGKVNLFLNGSHSYFERHQNLDINRRFRDNGQTTAIFAQETRQRGHNNYLGLKLGADYFLSKRSTLGIVLSGGTNPQKGRSVSTSFLQDAQGVTDSIVTAESVTRETWKNKAVNLNFRHQFDSTGRELSADVDVVSYRTGNDQRFTNGAYDPSWVKRSADLLRGDLPVDINIYSAKIDYVQPLKGGAKLEGGLKGSYVRTVNSALYYNVFDNTEYVDTGKTNRFRYEEKIGAAYLNLNKTIGKWGLQAGLRYELTSYRGHQYGSPDKVLHPDSSFSRDYGSLFPTAFVSFAASKSHQLSFSYGRRIDRPDYQDLNPFLFFIDRYTLEQGNPYMRPQFTHNFELGHTFKGFLTTTLNYSSTRDMMSETFEQASVANGGNGYATIVRDGNIGRRESAGISVNAQVPVRKWWTAMLYTNFNYNKFSGRLNQDGALINMEATNLTTNINNQFNFGKGWTAELSGWYRTRGVEGQLVIMPMGAMQAGFGKTVLKGKGTLKANMRDIFFTNKVKGEIDFDGTEARFFQTRDTRQASVSFTWRFGKPIKDGRERRRSGGASEEQNRVKGAQ</sequence>
<evidence type="ECO:0000313" key="8">
    <source>
        <dbReference type="EMBL" id="GAA4329101.1"/>
    </source>
</evidence>
<gene>
    <name evidence="8" type="ORF">GCM10023184_19370</name>
</gene>
<dbReference type="Gene3D" id="2.60.40.1120">
    <property type="entry name" value="Carboxypeptidase-like, regulatory domain"/>
    <property type="match status" value="1"/>
</dbReference>
<accession>A0ABP8GS02</accession>
<keyword evidence="9" id="KW-1185">Reference proteome</keyword>
<evidence type="ECO:0000259" key="7">
    <source>
        <dbReference type="Pfam" id="PF14905"/>
    </source>
</evidence>
<feature type="domain" description="TonB-dependent receptor plug" evidence="6">
    <location>
        <begin position="127"/>
        <end position="221"/>
    </location>
</feature>
<dbReference type="Pfam" id="PF14905">
    <property type="entry name" value="OMP_b-brl_3"/>
    <property type="match status" value="1"/>
</dbReference>
<dbReference type="Gene3D" id="2.40.170.20">
    <property type="entry name" value="TonB-dependent receptor, beta-barrel domain"/>
    <property type="match status" value="1"/>
</dbReference>
<organism evidence="8 9">
    <name type="scientific">Flaviaesturariibacter amylovorans</name>
    <dbReference type="NCBI Taxonomy" id="1084520"/>
    <lineage>
        <taxon>Bacteria</taxon>
        <taxon>Pseudomonadati</taxon>
        <taxon>Bacteroidota</taxon>
        <taxon>Chitinophagia</taxon>
        <taxon>Chitinophagales</taxon>
        <taxon>Chitinophagaceae</taxon>
        <taxon>Flaviaestuariibacter</taxon>
    </lineage>
</organism>
<comment type="subcellular location">
    <subcellularLocation>
        <location evidence="1">Cell outer membrane</location>
    </subcellularLocation>
</comment>
<feature type="domain" description="Outer membrane protein beta-barrel" evidence="7">
    <location>
        <begin position="379"/>
        <end position="795"/>
    </location>
</feature>
<feature type="region of interest" description="Disordered" evidence="4">
    <location>
        <begin position="802"/>
        <end position="824"/>
    </location>
</feature>
<evidence type="ECO:0000256" key="3">
    <source>
        <dbReference type="ARBA" id="ARBA00023237"/>
    </source>
</evidence>
<dbReference type="PANTHER" id="PTHR40980:SF4">
    <property type="entry name" value="TONB-DEPENDENT RECEPTOR-LIKE BETA-BARREL DOMAIN-CONTAINING PROTEIN"/>
    <property type="match status" value="1"/>
</dbReference>
<protein>
    <submittedName>
        <fullName evidence="8">Outer membrane beta-barrel family protein</fullName>
    </submittedName>
</protein>
<dbReference type="RefSeq" id="WP_345255401.1">
    <property type="nucleotide sequence ID" value="NZ_BAABGY010000007.1"/>
</dbReference>
<dbReference type="PANTHER" id="PTHR40980">
    <property type="entry name" value="PLUG DOMAIN-CONTAINING PROTEIN"/>
    <property type="match status" value="1"/>
</dbReference>
<comment type="caution">
    <text evidence="8">The sequence shown here is derived from an EMBL/GenBank/DDBJ whole genome shotgun (WGS) entry which is preliminary data.</text>
</comment>
<evidence type="ECO:0000256" key="2">
    <source>
        <dbReference type="ARBA" id="ARBA00023136"/>
    </source>
</evidence>
<dbReference type="Pfam" id="PF07715">
    <property type="entry name" value="Plug"/>
    <property type="match status" value="1"/>
</dbReference>
<dbReference type="InterPro" id="IPR041700">
    <property type="entry name" value="OMP_b-brl_3"/>
</dbReference>
<evidence type="ECO:0000256" key="4">
    <source>
        <dbReference type="SAM" id="MobiDB-lite"/>
    </source>
</evidence>
<reference evidence="9" key="1">
    <citation type="journal article" date="2019" name="Int. J. Syst. Evol. Microbiol.">
        <title>The Global Catalogue of Microorganisms (GCM) 10K type strain sequencing project: providing services to taxonomists for standard genome sequencing and annotation.</title>
        <authorList>
            <consortium name="The Broad Institute Genomics Platform"/>
            <consortium name="The Broad Institute Genome Sequencing Center for Infectious Disease"/>
            <person name="Wu L."/>
            <person name="Ma J."/>
        </authorList>
    </citation>
    <scope>NUCLEOTIDE SEQUENCE [LARGE SCALE GENOMIC DNA]</scope>
    <source>
        <strain evidence="9">JCM 17919</strain>
    </source>
</reference>
<dbReference type="InterPro" id="IPR036942">
    <property type="entry name" value="Beta-barrel_TonB_sf"/>
</dbReference>
<feature type="chain" id="PRO_5046021523" evidence="5">
    <location>
        <begin position="20"/>
        <end position="824"/>
    </location>
</feature>
<dbReference type="InterPro" id="IPR037066">
    <property type="entry name" value="Plug_dom_sf"/>
</dbReference>
<dbReference type="Proteomes" id="UP001501725">
    <property type="component" value="Unassembled WGS sequence"/>
</dbReference>
<keyword evidence="2" id="KW-0472">Membrane</keyword>